<dbReference type="OrthoDB" id="3227343at2759"/>
<accession>A0A0C9TM95</accession>
<evidence type="ECO:0000313" key="1">
    <source>
        <dbReference type="EMBL" id="KIJ22944.1"/>
    </source>
</evidence>
<feature type="non-terminal residue" evidence="1">
    <location>
        <position position="1"/>
    </location>
</feature>
<evidence type="ECO:0000313" key="2">
    <source>
        <dbReference type="Proteomes" id="UP000054279"/>
    </source>
</evidence>
<dbReference type="EMBL" id="KN837869">
    <property type="protein sequence ID" value="KIJ22944.1"/>
    <property type="molecule type" value="Genomic_DNA"/>
</dbReference>
<name>A0A0C9TM95_SPHS4</name>
<organism evidence="1 2">
    <name type="scientific">Sphaerobolus stellatus (strain SS14)</name>
    <dbReference type="NCBI Taxonomy" id="990650"/>
    <lineage>
        <taxon>Eukaryota</taxon>
        <taxon>Fungi</taxon>
        <taxon>Dikarya</taxon>
        <taxon>Basidiomycota</taxon>
        <taxon>Agaricomycotina</taxon>
        <taxon>Agaricomycetes</taxon>
        <taxon>Phallomycetidae</taxon>
        <taxon>Geastrales</taxon>
        <taxon>Sphaerobolaceae</taxon>
        <taxon>Sphaerobolus</taxon>
    </lineage>
</organism>
<gene>
    <name evidence="1" type="ORF">M422DRAFT_96230</name>
</gene>
<feature type="non-terminal residue" evidence="1">
    <location>
        <position position="85"/>
    </location>
</feature>
<dbReference type="AlphaFoldDB" id="A0A0C9TM95"/>
<reference evidence="1 2" key="1">
    <citation type="submission" date="2014-06" db="EMBL/GenBank/DDBJ databases">
        <title>Evolutionary Origins and Diversification of the Mycorrhizal Mutualists.</title>
        <authorList>
            <consortium name="DOE Joint Genome Institute"/>
            <consortium name="Mycorrhizal Genomics Consortium"/>
            <person name="Kohler A."/>
            <person name="Kuo A."/>
            <person name="Nagy L.G."/>
            <person name="Floudas D."/>
            <person name="Copeland A."/>
            <person name="Barry K.W."/>
            <person name="Cichocki N."/>
            <person name="Veneault-Fourrey C."/>
            <person name="LaButti K."/>
            <person name="Lindquist E.A."/>
            <person name="Lipzen A."/>
            <person name="Lundell T."/>
            <person name="Morin E."/>
            <person name="Murat C."/>
            <person name="Riley R."/>
            <person name="Ohm R."/>
            <person name="Sun H."/>
            <person name="Tunlid A."/>
            <person name="Henrissat B."/>
            <person name="Grigoriev I.V."/>
            <person name="Hibbett D.S."/>
            <person name="Martin F."/>
        </authorList>
    </citation>
    <scope>NUCLEOTIDE SEQUENCE [LARGE SCALE GENOMIC DNA]</scope>
    <source>
        <strain evidence="1 2">SS14</strain>
    </source>
</reference>
<keyword evidence="2" id="KW-1185">Reference proteome</keyword>
<dbReference type="Proteomes" id="UP000054279">
    <property type="component" value="Unassembled WGS sequence"/>
</dbReference>
<sequence>GIQQFAEQVKWNLIAAHDAIIEKCDRVALTHFANRHRREPPIYKVDDLVYLSMANLSMPKGRVRKLLPKYIGPYKVLRVDNNKST</sequence>
<proteinExistence type="predicted"/>
<protein>
    <submittedName>
        <fullName evidence="1">Uncharacterized protein</fullName>
    </submittedName>
</protein>
<dbReference type="HOGENOM" id="CLU_175751_0_0_1"/>